<evidence type="ECO:0000256" key="12">
    <source>
        <dbReference type="HAMAP-Rule" id="MF_00365"/>
    </source>
</evidence>
<dbReference type="GeneID" id="92903257"/>
<dbReference type="HAMAP" id="MF_00365">
    <property type="entry name" value="RecF"/>
    <property type="match status" value="1"/>
</dbReference>
<dbReference type="PANTHER" id="PTHR32182:SF0">
    <property type="entry name" value="DNA REPLICATION AND REPAIR PROTEIN RECF"/>
    <property type="match status" value="1"/>
</dbReference>
<gene>
    <name evidence="12" type="primary">recF</name>
    <name evidence="15" type="ORF">AWM72_04115</name>
    <name evidence="16" type="ORF">CYJ28_09115</name>
</gene>
<sequence>MILDEIRLLNFRNYESAEVTFSPGINVFIGDNAQGKTSLLEAIYILSLARSHRTNHDRELLRWESQEALVEGRVSNRFGKLPLSVKLTKSGKLVKVNHLEQRRLSDYIGRLNVVLFAPEDLDLVKGAPQLRRKFIDMELSQMSPVYLHTSVDYQQILKQRNAYLKQLLSQQAQDKLYLEILTEQVAAAGARIICQRLAFLDKLEAWASELHHHISQGKEALSLRYRSAVDLPQAPSEENVYEALLAKFEEVESRELDRGVSLAGPHRDDLQFLINGQDVQKFGSQGQQRTTVLSMKLAEIECMQEMTGEYPILLLDDVLSELDDDRQTHLLKTIEKKVQTFLTTTSLDGVQEEQIDEPALFEIAQGQVQRLDD</sequence>
<dbReference type="GO" id="GO:0005737">
    <property type="term" value="C:cytoplasm"/>
    <property type="evidence" value="ECO:0007669"/>
    <property type="project" value="UniProtKB-SubCell"/>
</dbReference>
<dbReference type="Gene3D" id="1.20.1050.90">
    <property type="entry name" value="RecF/RecN/SMC, N-terminal domain"/>
    <property type="match status" value="1"/>
</dbReference>
<dbReference type="GO" id="GO:0006302">
    <property type="term" value="P:double-strand break repair"/>
    <property type="evidence" value="ECO:0007669"/>
    <property type="project" value="TreeGrafter"/>
</dbReference>
<dbReference type="GO" id="GO:0006260">
    <property type="term" value="P:DNA replication"/>
    <property type="evidence" value="ECO:0007669"/>
    <property type="project" value="UniProtKB-UniRule"/>
</dbReference>
<dbReference type="KEGG" id="asan:AWM72_04115"/>
<reference evidence="15 17" key="1">
    <citation type="journal article" date="2016" name="Genome Announc.">
        <title>Complete Genome Sequences of Aerococcus christensenii CCUG 28831T, Aerococcus sanguinicola CCUG 43001T, Aerococcus urinae CCUG 36881T, Aerococcus urinaeequi CCUG 28094T, Aerococcus urinaehominis CCUG 42038 BT, and Aerococcus viridans CCUG 4311T.</title>
        <authorList>
            <person name="Carkaci D."/>
            <person name="Dargis R."/>
            <person name="Nielsen X.C."/>
            <person name="Skovgaard O."/>
            <person name="Fuursted K."/>
            <person name="Christensen J.J."/>
        </authorList>
    </citation>
    <scope>NUCLEOTIDE SEQUENCE [LARGE SCALE GENOMIC DNA]</scope>
    <source>
        <strain evidence="15 17">CCUG43001</strain>
    </source>
</reference>
<keyword evidence="5 12" id="KW-0235">DNA replication</keyword>
<dbReference type="OrthoDB" id="9803889at2"/>
<protein>
    <recommendedName>
        <fullName evidence="3 12">DNA replication and repair protein RecF</fullName>
    </recommendedName>
</protein>
<proteinExistence type="inferred from homology"/>
<feature type="binding site" evidence="12">
    <location>
        <begin position="30"/>
        <end position="37"/>
    </location>
    <ligand>
        <name>ATP</name>
        <dbReference type="ChEBI" id="CHEBI:30616"/>
    </ligand>
</feature>
<dbReference type="InterPro" id="IPR027417">
    <property type="entry name" value="P-loop_NTPase"/>
</dbReference>
<keyword evidence="6 12" id="KW-0547">Nucleotide-binding</keyword>
<evidence type="ECO:0000256" key="3">
    <source>
        <dbReference type="ARBA" id="ARBA00020170"/>
    </source>
</evidence>
<dbReference type="GO" id="GO:0005524">
    <property type="term" value="F:ATP binding"/>
    <property type="evidence" value="ECO:0007669"/>
    <property type="project" value="UniProtKB-UniRule"/>
</dbReference>
<evidence type="ECO:0000313" key="16">
    <source>
        <dbReference type="EMBL" id="PKZ20772.1"/>
    </source>
</evidence>
<dbReference type="NCBIfam" id="TIGR00611">
    <property type="entry name" value="recf"/>
    <property type="match status" value="1"/>
</dbReference>
<keyword evidence="17" id="KW-1185">Reference proteome</keyword>
<dbReference type="Gene3D" id="3.40.50.300">
    <property type="entry name" value="P-loop containing nucleotide triphosphate hydrolases"/>
    <property type="match status" value="1"/>
</dbReference>
<keyword evidence="8 12" id="KW-0067">ATP-binding</keyword>
<comment type="subcellular location">
    <subcellularLocation>
        <location evidence="1 12 13">Cytoplasm</location>
    </subcellularLocation>
</comment>
<keyword evidence="4 12" id="KW-0963">Cytoplasm</keyword>
<dbReference type="PROSITE" id="PS00617">
    <property type="entry name" value="RECF_1"/>
    <property type="match status" value="1"/>
</dbReference>
<dbReference type="CDD" id="cd03242">
    <property type="entry name" value="ABC_RecF"/>
    <property type="match status" value="1"/>
</dbReference>
<name>A0A0X8FB77_9LACT</name>
<dbReference type="InterPro" id="IPR003395">
    <property type="entry name" value="RecF/RecN/SMC_N"/>
</dbReference>
<evidence type="ECO:0000256" key="6">
    <source>
        <dbReference type="ARBA" id="ARBA00022741"/>
    </source>
</evidence>
<evidence type="ECO:0000256" key="5">
    <source>
        <dbReference type="ARBA" id="ARBA00022705"/>
    </source>
</evidence>
<keyword evidence="9 12" id="KW-0238">DNA-binding</keyword>
<dbReference type="Pfam" id="PF02463">
    <property type="entry name" value="SMC_N"/>
    <property type="match status" value="1"/>
</dbReference>
<dbReference type="PROSITE" id="PS00618">
    <property type="entry name" value="RECF_2"/>
    <property type="match status" value="1"/>
</dbReference>
<reference evidence="17" key="2">
    <citation type="submission" date="2016-01" db="EMBL/GenBank/DDBJ databases">
        <title>Six Aerococcus type strain genome sequencing and assembly using PacBio and Illumina Hiseq.</title>
        <authorList>
            <person name="Carkaci D."/>
            <person name="Dargis R."/>
            <person name="Nielsen X.C."/>
            <person name="Skovgaard O."/>
            <person name="Fuursted K."/>
            <person name="Christensen J.J."/>
        </authorList>
    </citation>
    <scope>NUCLEOTIDE SEQUENCE [LARGE SCALE GENOMIC DNA]</scope>
    <source>
        <strain evidence="17">CCUG43001</strain>
    </source>
</reference>
<keyword evidence="10 12" id="KW-0234">DNA repair</keyword>
<dbReference type="AlphaFoldDB" id="A0A0X8FB77"/>
<dbReference type="InterPro" id="IPR018078">
    <property type="entry name" value="DNA-binding_RecF_CS"/>
</dbReference>
<dbReference type="Proteomes" id="UP000234239">
    <property type="component" value="Unassembled WGS sequence"/>
</dbReference>
<dbReference type="Proteomes" id="UP000069912">
    <property type="component" value="Chromosome"/>
</dbReference>
<dbReference type="FunFam" id="1.20.1050.90:FF:000002">
    <property type="entry name" value="DNA replication and repair protein RecF"/>
    <property type="match status" value="1"/>
</dbReference>
<accession>A0A0X8FB77</accession>
<keyword evidence="11 12" id="KW-0742">SOS response</keyword>
<keyword evidence="7 12" id="KW-0227">DNA damage</keyword>
<dbReference type="EMBL" id="CP014160">
    <property type="protein sequence ID" value="AMB94003.1"/>
    <property type="molecule type" value="Genomic_DNA"/>
</dbReference>
<evidence type="ECO:0000256" key="2">
    <source>
        <dbReference type="ARBA" id="ARBA00008016"/>
    </source>
</evidence>
<comment type="function">
    <text evidence="12 13">The RecF protein is involved in DNA metabolism; it is required for DNA replication and normal SOS inducibility. RecF binds preferentially to single-stranded, linear DNA. It also seems to bind ATP.</text>
</comment>
<feature type="domain" description="RecF/RecN/SMC N-terminal" evidence="14">
    <location>
        <begin position="3"/>
        <end position="346"/>
    </location>
</feature>
<evidence type="ECO:0000259" key="14">
    <source>
        <dbReference type="Pfam" id="PF02463"/>
    </source>
</evidence>
<evidence type="ECO:0000256" key="10">
    <source>
        <dbReference type="ARBA" id="ARBA00023204"/>
    </source>
</evidence>
<evidence type="ECO:0000256" key="4">
    <source>
        <dbReference type="ARBA" id="ARBA00022490"/>
    </source>
</evidence>
<evidence type="ECO:0000256" key="1">
    <source>
        <dbReference type="ARBA" id="ARBA00004496"/>
    </source>
</evidence>
<dbReference type="GO" id="GO:0000731">
    <property type="term" value="P:DNA synthesis involved in DNA repair"/>
    <property type="evidence" value="ECO:0007669"/>
    <property type="project" value="TreeGrafter"/>
</dbReference>
<dbReference type="EMBL" id="PKGY01000006">
    <property type="protein sequence ID" value="PKZ20772.1"/>
    <property type="molecule type" value="Genomic_DNA"/>
</dbReference>
<dbReference type="GO" id="GO:0003697">
    <property type="term" value="F:single-stranded DNA binding"/>
    <property type="evidence" value="ECO:0007669"/>
    <property type="project" value="UniProtKB-UniRule"/>
</dbReference>
<evidence type="ECO:0000256" key="9">
    <source>
        <dbReference type="ARBA" id="ARBA00023125"/>
    </source>
</evidence>
<evidence type="ECO:0000256" key="11">
    <source>
        <dbReference type="ARBA" id="ARBA00023236"/>
    </source>
</evidence>
<evidence type="ECO:0000313" key="18">
    <source>
        <dbReference type="Proteomes" id="UP000234239"/>
    </source>
</evidence>
<evidence type="ECO:0000313" key="17">
    <source>
        <dbReference type="Proteomes" id="UP000069912"/>
    </source>
</evidence>
<evidence type="ECO:0000256" key="7">
    <source>
        <dbReference type="ARBA" id="ARBA00022763"/>
    </source>
</evidence>
<evidence type="ECO:0000256" key="13">
    <source>
        <dbReference type="RuleBase" id="RU000578"/>
    </source>
</evidence>
<dbReference type="PANTHER" id="PTHR32182">
    <property type="entry name" value="DNA REPLICATION AND REPAIR PROTEIN RECF"/>
    <property type="match status" value="1"/>
</dbReference>
<organism evidence="15 17">
    <name type="scientific">Aerococcus sanguinicola</name>
    <dbReference type="NCBI Taxonomy" id="119206"/>
    <lineage>
        <taxon>Bacteria</taxon>
        <taxon>Bacillati</taxon>
        <taxon>Bacillota</taxon>
        <taxon>Bacilli</taxon>
        <taxon>Lactobacillales</taxon>
        <taxon>Aerococcaceae</taxon>
        <taxon>Aerococcus</taxon>
    </lineage>
</organism>
<dbReference type="SUPFAM" id="SSF52540">
    <property type="entry name" value="P-loop containing nucleoside triphosphate hydrolases"/>
    <property type="match status" value="1"/>
</dbReference>
<dbReference type="InterPro" id="IPR001238">
    <property type="entry name" value="DNA-binding_RecF"/>
</dbReference>
<comment type="similarity">
    <text evidence="2 12 13">Belongs to the RecF family.</text>
</comment>
<dbReference type="InterPro" id="IPR042174">
    <property type="entry name" value="RecF_2"/>
</dbReference>
<dbReference type="RefSeq" id="WP_067973640.1">
    <property type="nucleotide sequence ID" value="NZ_CAJHKM010000005.1"/>
</dbReference>
<reference evidence="16 18" key="3">
    <citation type="submission" date="2017-12" db="EMBL/GenBank/DDBJ databases">
        <title>Phylogenetic diversity of female urinary microbiome.</title>
        <authorList>
            <person name="Thomas-White K."/>
            <person name="Wolfe A.J."/>
        </authorList>
    </citation>
    <scope>NUCLEOTIDE SEQUENCE [LARGE SCALE GENOMIC DNA]</scope>
    <source>
        <strain evidence="16 18">UMB0139</strain>
    </source>
</reference>
<evidence type="ECO:0000313" key="15">
    <source>
        <dbReference type="EMBL" id="AMB94003.1"/>
    </source>
</evidence>
<evidence type="ECO:0000256" key="8">
    <source>
        <dbReference type="ARBA" id="ARBA00022840"/>
    </source>
</evidence>
<dbReference type="GO" id="GO:0009432">
    <property type="term" value="P:SOS response"/>
    <property type="evidence" value="ECO:0007669"/>
    <property type="project" value="UniProtKB-UniRule"/>
</dbReference>